<dbReference type="Proteomes" id="UP001597387">
    <property type="component" value="Unassembled WGS sequence"/>
</dbReference>
<gene>
    <name evidence="1" type="ORF">ACFSJU_16175</name>
</gene>
<keyword evidence="2" id="KW-1185">Reference proteome</keyword>
<dbReference type="EMBL" id="JBHUHZ010000003">
    <property type="protein sequence ID" value="MFD2163947.1"/>
    <property type="molecule type" value="Genomic_DNA"/>
</dbReference>
<dbReference type="PROSITE" id="PS51257">
    <property type="entry name" value="PROKAR_LIPOPROTEIN"/>
    <property type="match status" value="1"/>
</dbReference>
<evidence type="ECO:0000313" key="1">
    <source>
        <dbReference type="EMBL" id="MFD2163947.1"/>
    </source>
</evidence>
<dbReference type="RefSeq" id="WP_255904837.1">
    <property type="nucleotide sequence ID" value="NZ_JAFMZO010000004.1"/>
</dbReference>
<sequence length="208" mass="23353">MKYLCLALAVAVFASCGQKKTTEKVESIDPKVLISCEGIGQVKLTDSHADLEKKFGDSVLTEHENNLAGKFTSVWENSPEHINVYWKEKQAPFKTIRYVEAVDKMSPYMTKDSITVGMSIRDLVRKNNNMALTFKNFTSSDPGLITGFNNGDIPKTNPCFGGILEWEGQKPIDIKELRAFQARDEVKSFDQILQRMDIALGAIRLTNK</sequence>
<name>A0ABW4ZQW2_9SPHI</name>
<organism evidence="1 2">
    <name type="scientific">Paradesertivirga mongoliensis</name>
    <dbReference type="NCBI Taxonomy" id="2100740"/>
    <lineage>
        <taxon>Bacteria</taxon>
        <taxon>Pseudomonadati</taxon>
        <taxon>Bacteroidota</taxon>
        <taxon>Sphingobacteriia</taxon>
        <taxon>Sphingobacteriales</taxon>
        <taxon>Sphingobacteriaceae</taxon>
        <taxon>Paradesertivirga</taxon>
    </lineage>
</organism>
<proteinExistence type="predicted"/>
<protein>
    <submittedName>
        <fullName evidence="1">Uncharacterized protein</fullName>
    </submittedName>
</protein>
<comment type="caution">
    <text evidence="1">The sequence shown here is derived from an EMBL/GenBank/DDBJ whole genome shotgun (WGS) entry which is preliminary data.</text>
</comment>
<evidence type="ECO:0000313" key="2">
    <source>
        <dbReference type="Proteomes" id="UP001597387"/>
    </source>
</evidence>
<reference evidence="2" key="1">
    <citation type="journal article" date="2019" name="Int. J. Syst. Evol. Microbiol.">
        <title>The Global Catalogue of Microorganisms (GCM) 10K type strain sequencing project: providing services to taxonomists for standard genome sequencing and annotation.</title>
        <authorList>
            <consortium name="The Broad Institute Genomics Platform"/>
            <consortium name="The Broad Institute Genome Sequencing Center for Infectious Disease"/>
            <person name="Wu L."/>
            <person name="Ma J."/>
        </authorList>
    </citation>
    <scope>NUCLEOTIDE SEQUENCE [LARGE SCALE GENOMIC DNA]</scope>
    <source>
        <strain evidence="2">KCTC 42217</strain>
    </source>
</reference>
<accession>A0ABW4ZQW2</accession>